<feature type="region of interest" description="Disordered" evidence="1">
    <location>
        <begin position="1"/>
        <end position="21"/>
    </location>
</feature>
<name>A0A5C4LX49_9PSEU</name>
<reference evidence="2 3" key="1">
    <citation type="submission" date="2019-06" db="EMBL/GenBank/DDBJ databases">
        <title>Amycolatopsis alkalitolerans sp. nov., isolated from Gastrodia elata Blume.</title>
        <authorList>
            <person name="Narsing Rao M.P."/>
            <person name="Li W.J."/>
        </authorList>
    </citation>
    <scope>NUCLEOTIDE SEQUENCE [LARGE SCALE GENOMIC DNA]</scope>
    <source>
        <strain evidence="2 3">SYSUP0005</strain>
    </source>
</reference>
<keyword evidence="2" id="KW-0238">DNA-binding</keyword>
<sequence>MSRRHHGAETSRFLSDPSGRTSTVTRTISIAERRARLVTRHHLGVPAESVEQVAQSLVALHATDPATVHLSTAVRLREPATAEHALYEARTLLRMLGMRRTMFVVPVALAPVVQAACAGEIARKQRKHLIQQLATAELDTDLDPWLAEVEEGAFRALAARGSAHAQQIADGEPRLRTEIVVAQGKPYESRGYITNRVLFLLAAQGRIVRGRPRGSWLSTQYSWATADSWLESGIPAVEAGEARVELARRWLYAFGPAPVEDLKWWTGWTAAQTKKALAEIGPAEVDLGGAPGIVLPEDLEPVPEPEPAAAFLPALDPTPMGWARREWYLGDHQAPLFDRTGNIGPTVWWGGRVVGGWAQRPSGEIVYSMLEGAGREAKIAIEREADRVREWLGELRVVPKFRTPLEKELSS</sequence>
<dbReference type="AlphaFoldDB" id="A0A5C4LX49"/>
<dbReference type="Proteomes" id="UP000305546">
    <property type="component" value="Unassembled WGS sequence"/>
</dbReference>
<comment type="caution">
    <text evidence="2">The sequence shown here is derived from an EMBL/GenBank/DDBJ whole genome shotgun (WGS) entry which is preliminary data.</text>
</comment>
<proteinExistence type="predicted"/>
<evidence type="ECO:0000313" key="3">
    <source>
        <dbReference type="Proteomes" id="UP000305546"/>
    </source>
</evidence>
<dbReference type="InterPro" id="IPR009351">
    <property type="entry name" value="AlkZ-like"/>
</dbReference>
<dbReference type="GO" id="GO:0003677">
    <property type="term" value="F:DNA binding"/>
    <property type="evidence" value="ECO:0007669"/>
    <property type="project" value="UniProtKB-KW"/>
</dbReference>
<gene>
    <name evidence="2" type="ORF">FG385_23235</name>
</gene>
<organism evidence="2 3">
    <name type="scientific">Amycolatopsis alkalitolerans</name>
    <dbReference type="NCBI Taxonomy" id="2547244"/>
    <lineage>
        <taxon>Bacteria</taxon>
        <taxon>Bacillati</taxon>
        <taxon>Actinomycetota</taxon>
        <taxon>Actinomycetes</taxon>
        <taxon>Pseudonocardiales</taxon>
        <taxon>Pseudonocardiaceae</taxon>
        <taxon>Amycolatopsis</taxon>
    </lineage>
</organism>
<protein>
    <submittedName>
        <fullName evidence="2">Winged helix DNA-binding domain-containing protein</fullName>
    </submittedName>
</protein>
<dbReference type="EMBL" id="VDFW01000022">
    <property type="protein sequence ID" value="TNC23041.1"/>
    <property type="molecule type" value="Genomic_DNA"/>
</dbReference>
<accession>A0A5C4LX49</accession>
<dbReference type="Pfam" id="PF06224">
    <property type="entry name" value="AlkZ-like"/>
    <property type="match status" value="1"/>
</dbReference>
<evidence type="ECO:0000256" key="1">
    <source>
        <dbReference type="SAM" id="MobiDB-lite"/>
    </source>
</evidence>
<evidence type="ECO:0000313" key="2">
    <source>
        <dbReference type="EMBL" id="TNC23041.1"/>
    </source>
</evidence>
<dbReference type="PANTHER" id="PTHR38479">
    <property type="entry name" value="LMO0824 PROTEIN"/>
    <property type="match status" value="1"/>
</dbReference>
<dbReference type="OrthoDB" id="9148135at2"/>
<dbReference type="PANTHER" id="PTHR38479:SF2">
    <property type="entry name" value="WINGED HELIX DNA-BINDING DOMAIN-CONTAINING PROTEIN"/>
    <property type="match status" value="1"/>
</dbReference>
<keyword evidence="3" id="KW-1185">Reference proteome</keyword>